<keyword evidence="4" id="KW-0067">ATP-binding</keyword>
<dbReference type="GO" id="GO:0005524">
    <property type="term" value="F:ATP binding"/>
    <property type="evidence" value="ECO:0007669"/>
    <property type="project" value="UniProtKB-KW"/>
</dbReference>
<dbReference type="PROSITE" id="PS00211">
    <property type="entry name" value="ABC_TRANSPORTER_1"/>
    <property type="match status" value="1"/>
</dbReference>
<feature type="transmembrane region" description="Helical" evidence="7">
    <location>
        <begin position="20"/>
        <end position="41"/>
    </location>
</feature>
<dbReference type="PROSITE" id="PS50893">
    <property type="entry name" value="ABC_TRANSPORTER_2"/>
    <property type="match status" value="1"/>
</dbReference>
<dbReference type="InterPro" id="IPR039421">
    <property type="entry name" value="Type_1_exporter"/>
</dbReference>
<evidence type="ECO:0000256" key="2">
    <source>
        <dbReference type="ARBA" id="ARBA00022692"/>
    </source>
</evidence>
<dbReference type="InterPro" id="IPR027417">
    <property type="entry name" value="P-loop_NTPase"/>
</dbReference>
<dbReference type="InterPro" id="IPR003593">
    <property type="entry name" value="AAA+_ATPase"/>
</dbReference>
<dbReference type="Gene3D" id="3.40.50.300">
    <property type="entry name" value="P-loop containing nucleotide triphosphate hydrolases"/>
    <property type="match status" value="1"/>
</dbReference>
<reference evidence="11" key="1">
    <citation type="submission" date="2016-11" db="EMBL/GenBank/DDBJ databases">
        <authorList>
            <person name="Varghese N."/>
            <person name="Submissions S."/>
        </authorList>
    </citation>
    <scope>NUCLEOTIDE SEQUENCE [LARGE SCALE GENOMIC DNA]</scope>
    <source>
        <strain evidence="11">DSM 14826</strain>
    </source>
</reference>
<dbReference type="PANTHER" id="PTHR43394">
    <property type="entry name" value="ATP-DEPENDENT PERMEASE MDL1, MITOCHONDRIAL"/>
    <property type="match status" value="1"/>
</dbReference>
<name>A0A1M6PYH5_9FIRM</name>
<dbReference type="STRING" id="1120989.SAMN02745227_01600"/>
<dbReference type="GO" id="GO:0015421">
    <property type="term" value="F:ABC-type oligopeptide transporter activity"/>
    <property type="evidence" value="ECO:0007669"/>
    <property type="project" value="TreeGrafter"/>
</dbReference>
<dbReference type="SUPFAM" id="SSF52540">
    <property type="entry name" value="P-loop containing nucleoside triphosphate hydrolases"/>
    <property type="match status" value="1"/>
</dbReference>
<feature type="domain" description="ABC transmembrane type-1" evidence="9">
    <location>
        <begin position="27"/>
        <end position="285"/>
    </location>
</feature>
<evidence type="ECO:0000256" key="7">
    <source>
        <dbReference type="SAM" id="Phobius"/>
    </source>
</evidence>
<dbReference type="PANTHER" id="PTHR43394:SF1">
    <property type="entry name" value="ATP-BINDING CASSETTE SUB-FAMILY B MEMBER 10, MITOCHONDRIAL"/>
    <property type="match status" value="1"/>
</dbReference>
<evidence type="ECO:0000256" key="6">
    <source>
        <dbReference type="ARBA" id="ARBA00023136"/>
    </source>
</evidence>
<evidence type="ECO:0000256" key="3">
    <source>
        <dbReference type="ARBA" id="ARBA00022741"/>
    </source>
</evidence>
<dbReference type="SMART" id="SM00382">
    <property type="entry name" value="AAA"/>
    <property type="match status" value="1"/>
</dbReference>
<gene>
    <name evidence="10" type="ORF">SAMN02745227_01600</name>
</gene>
<keyword evidence="3" id="KW-0547">Nucleotide-binding</keyword>
<dbReference type="GO" id="GO:0016887">
    <property type="term" value="F:ATP hydrolysis activity"/>
    <property type="evidence" value="ECO:0007669"/>
    <property type="project" value="InterPro"/>
</dbReference>
<dbReference type="OrthoDB" id="9770415at2"/>
<feature type="transmembrane region" description="Helical" evidence="7">
    <location>
        <begin position="61"/>
        <end position="84"/>
    </location>
</feature>
<dbReference type="Pfam" id="PF00664">
    <property type="entry name" value="ABC_membrane"/>
    <property type="match status" value="1"/>
</dbReference>
<dbReference type="Gene3D" id="1.20.1560.10">
    <property type="entry name" value="ABC transporter type 1, transmembrane domain"/>
    <property type="match status" value="1"/>
</dbReference>
<evidence type="ECO:0000313" key="11">
    <source>
        <dbReference type="Proteomes" id="UP000243547"/>
    </source>
</evidence>
<accession>A0A1M6PYH5</accession>
<dbReference type="SUPFAM" id="SSF90123">
    <property type="entry name" value="ABC transporter transmembrane region"/>
    <property type="match status" value="1"/>
</dbReference>
<evidence type="ECO:0000259" key="9">
    <source>
        <dbReference type="PROSITE" id="PS50929"/>
    </source>
</evidence>
<organism evidence="10 11">
    <name type="scientific">Anaerobranca californiensis DSM 14826</name>
    <dbReference type="NCBI Taxonomy" id="1120989"/>
    <lineage>
        <taxon>Bacteria</taxon>
        <taxon>Bacillati</taxon>
        <taxon>Bacillota</taxon>
        <taxon>Clostridia</taxon>
        <taxon>Eubacteriales</taxon>
        <taxon>Proteinivoracaceae</taxon>
        <taxon>Anaerobranca</taxon>
    </lineage>
</organism>
<comment type="subcellular location">
    <subcellularLocation>
        <location evidence="1">Cell membrane</location>
        <topology evidence="1">Multi-pass membrane protein</topology>
    </subcellularLocation>
</comment>
<sequence>MKGIKKFMFLWNLIPKKEKFYYTVYSVISIIHVLIFLYLPFLYRDVINLVMEEVYLSEKVLLYIALTVIGYLSIKLWSLVNIFVTEKLTKEVLDQLFRTILKMDFKKFNSKDPGYWASVFSTDVSHVSQLFNDFIYTLPAELIMFSVIVVILFVHNIPLTLVILVLLLLITLMSLYREKKIIPHYHVALENLRKTSEKLNSYLKGMEDLIHYNSIKFLEKKYIETFSNYTTTFKKYLFKDFFNETVVKFLNEAGKVVVIGIVLRLFIKGNFDFGTALMLITFSNICYNKAGYLVENLRWLQSFPPHIEKIQEIVDSPKILDQFSKIDNDNFKELILEDVTFSYGYNAETGENNVLTAFNLRIQRGEKIAILGASGTGKTTLLRIIANFLKPQRGKVIFKDTRPKVGILFQGGRYFNRTLKDNLLIVKENATEGEMLTALKKAGLDQWFLSLPKGLETKIGQDGKLISGGERSRLSIAKLILFDPEFILLDEPLVGVDEGKKEEILETLMDFLKDKTCILVSHDKNLFKIVDKTLGLKEEIYNG</sequence>
<dbReference type="InterPro" id="IPR003439">
    <property type="entry name" value="ABC_transporter-like_ATP-bd"/>
</dbReference>
<proteinExistence type="predicted"/>
<dbReference type="GO" id="GO:0005886">
    <property type="term" value="C:plasma membrane"/>
    <property type="evidence" value="ECO:0007669"/>
    <property type="project" value="UniProtKB-SubCell"/>
</dbReference>
<dbReference type="Proteomes" id="UP000243547">
    <property type="component" value="Unassembled WGS sequence"/>
</dbReference>
<dbReference type="InterPro" id="IPR017871">
    <property type="entry name" value="ABC_transporter-like_CS"/>
</dbReference>
<dbReference type="EMBL" id="FRAI01000017">
    <property type="protein sequence ID" value="SHK13014.1"/>
    <property type="molecule type" value="Genomic_DNA"/>
</dbReference>
<feature type="domain" description="ABC transporter" evidence="8">
    <location>
        <begin position="334"/>
        <end position="540"/>
    </location>
</feature>
<dbReference type="Pfam" id="PF00005">
    <property type="entry name" value="ABC_tran"/>
    <property type="match status" value="1"/>
</dbReference>
<keyword evidence="2 7" id="KW-0812">Transmembrane</keyword>
<evidence type="ECO:0000256" key="4">
    <source>
        <dbReference type="ARBA" id="ARBA00022840"/>
    </source>
</evidence>
<evidence type="ECO:0000256" key="5">
    <source>
        <dbReference type="ARBA" id="ARBA00022989"/>
    </source>
</evidence>
<dbReference type="InterPro" id="IPR036640">
    <property type="entry name" value="ABC1_TM_sf"/>
</dbReference>
<dbReference type="RefSeq" id="WP_072907749.1">
    <property type="nucleotide sequence ID" value="NZ_FRAI01000017.1"/>
</dbReference>
<keyword evidence="11" id="KW-1185">Reference proteome</keyword>
<keyword evidence="5 7" id="KW-1133">Transmembrane helix</keyword>
<dbReference type="PROSITE" id="PS50929">
    <property type="entry name" value="ABC_TM1F"/>
    <property type="match status" value="1"/>
</dbReference>
<keyword evidence="6 7" id="KW-0472">Membrane</keyword>
<dbReference type="AlphaFoldDB" id="A0A1M6PYH5"/>
<evidence type="ECO:0000313" key="10">
    <source>
        <dbReference type="EMBL" id="SHK13014.1"/>
    </source>
</evidence>
<evidence type="ECO:0000256" key="1">
    <source>
        <dbReference type="ARBA" id="ARBA00004651"/>
    </source>
</evidence>
<protein>
    <submittedName>
        <fullName evidence="10">ABC-type multidrug transport system, ATPase and permease component</fullName>
    </submittedName>
</protein>
<dbReference type="InterPro" id="IPR011527">
    <property type="entry name" value="ABC1_TM_dom"/>
</dbReference>
<evidence type="ECO:0000259" key="8">
    <source>
        <dbReference type="PROSITE" id="PS50893"/>
    </source>
</evidence>